<name>A0A166CB59_9AGAM</name>
<dbReference type="Pfam" id="PF00339">
    <property type="entry name" value="Arrestin_N"/>
    <property type="match status" value="1"/>
</dbReference>
<proteinExistence type="predicted"/>
<gene>
    <name evidence="2" type="ORF">SISSUDRAFT_1129758</name>
</gene>
<keyword evidence="3" id="KW-1185">Reference proteome</keyword>
<evidence type="ECO:0000313" key="2">
    <source>
        <dbReference type="EMBL" id="KZT37276.1"/>
    </source>
</evidence>
<dbReference type="InterPro" id="IPR011021">
    <property type="entry name" value="Arrestin-like_N"/>
</dbReference>
<dbReference type="InterPro" id="IPR014752">
    <property type="entry name" value="Arrestin-like_C"/>
</dbReference>
<dbReference type="OrthoDB" id="2333384at2759"/>
<dbReference type="Gene3D" id="2.60.40.640">
    <property type="match status" value="1"/>
</dbReference>
<dbReference type="EMBL" id="KV428087">
    <property type="protein sequence ID" value="KZT37276.1"/>
    <property type="molecule type" value="Genomic_DNA"/>
</dbReference>
<dbReference type="Proteomes" id="UP000076798">
    <property type="component" value="Unassembled WGS sequence"/>
</dbReference>
<accession>A0A166CB59</accession>
<evidence type="ECO:0000313" key="3">
    <source>
        <dbReference type="Proteomes" id="UP000076798"/>
    </source>
</evidence>
<organism evidence="2 3">
    <name type="scientific">Sistotremastrum suecicum HHB10207 ss-3</name>
    <dbReference type="NCBI Taxonomy" id="1314776"/>
    <lineage>
        <taxon>Eukaryota</taxon>
        <taxon>Fungi</taxon>
        <taxon>Dikarya</taxon>
        <taxon>Basidiomycota</taxon>
        <taxon>Agaricomycotina</taxon>
        <taxon>Agaricomycetes</taxon>
        <taxon>Sistotremastrales</taxon>
        <taxon>Sistotremastraceae</taxon>
        <taxon>Sistotremastrum</taxon>
    </lineage>
</organism>
<reference evidence="2 3" key="1">
    <citation type="journal article" date="2016" name="Mol. Biol. Evol.">
        <title>Comparative Genomics of Early-Diverging Mushroom-Forming Fungi Provides Insights into the Origins of Lignocellulose Decay Capabilities.</title>
        <authorList>
            <person name="Nagy L.G."/>
            <person name="Riley R."/>
            <person name="Tritt A."/>
            <person name="Adam C."/>
            <person name="Daum C."/>
            <person name="Floudas D."/>
            <person name="Sun H."/>
            <person name="Yadav J.S."/>
            <person name="Pangilinan J."/>
            <person name="Larsson K.H."/>
            <person name="Matsuura K."/>
            <person name="Barry K."/>
            <person name="Labutti K."/>
            <person name="Kuo R."/>
            <person name="Ohm R.A."/>
            <person name="Bhattacharya S.S."/>
            <person name="Shirouzu T."/>
            <person name="Yoshinaga Y."/>
            <person name="Martin F.M."/>
            <person name="Grigoriev I.V."/>
            <person name="Hibbett D.S."/>
        </authorList>
    </citation>
    <scope>NUCLEOTIDE SEQUENCE [LARGE SCALE GENOMIC DNA]</scope>
    <source>
        <strain evidence="2 3">HHB10207 ss-3</strain>
    </source>
</reference>
<sequence length="444" mass="48998">MPLPLRKNTAKIDQIISLDCSTDLITPGSLVNGVVRVDTKLAERKGLREITVELVGEIRIAIDTAGGKDDWATIRQKKSIIQGDGIKMTVWKGSSDLVQDDSPKWNKLDKESSPPPSFQSAIAESSGMISFSFSLPFPTDPALPPSFCDNVYVSYAEGIVSSVQYFVQVKGLKNENPNHESNVTLVKPFVYLPYDDSPPPPVHGIAMRTWKGGSNPTKVAMFGEKKVGEVQVGLSVPSLPSFPLSQEIPISIEITCFSPYMSANESNNPSSFKFPLPPTTAQDLELKLFRRVVAVVGKMKHRMHRRIDLGPVAGFGKKESTGFKSLVHADVGAPEWIVREDNKKEGRWRQTVQFQSSLFFDCSPTFEHENLSIRYMLDLKVPFPGIGNNLELSATLPPITSGIIANIDIPDGFNKKLDLHPSYFERVPVDGFPTAWKQTLTLPG</sequence>
<protein>
    <recommendedName>
        <fullName evidence="1">Arrestin-like N-terminal domain-containing protein</fullName>
    </recommendedName>
</protein>
<evidence type="ECO:0000259" key="1">
    <source>
        <dbReference type="Pfam" id="PF00339"/>
    </source>
</evidence>
<dbReference type="AlphaFoldDB" id="A0A166CB59"/>
<feature type="domain" description="Arrestin-like N-terminal" evidence="1">
    <location>
        <begin position="16"/>
        <end position="183"/>
    </location>
</feature>